<evidence type="ECO:0000313" key="2">
    <source>
        <dbReference type="EMBL" id="KAF2136951.1"/>
    </source>
</evidence>
<protein>
    <submittedName>
        <fullName evidence="2">Uncharacterized protein</fullName>
    </submittedName>
</protein>
<dbReference type="RefSeq" id="XP_033392669.1">
    <property type="nucleotide sequence ID" value="XM_033541288.1"/>
</dbReference>
<gene>
    <name evidence="2" type="ORF">K452DRAFT_291984</name>
</gene>
<proteinExistence type="predicted"/>
<feature type="compositionally biased region" description="Basic and acidic residues" evidence="1">
    <location>
        <begin position="129"/>
        <end position="143"/>
    </location>
</feature>
<feature type="region of interest" description="Disordered" evidence="1">
    <location>
        <begin position="112"/>
        <end position="223"/>
    </location>
</feature>
<dbReference type="EMBL" id="ML995509">
    <property type="protein sequence ID" value="KAF2136951.1"/>
    <property type="molecule type" value="Genomic_DNA"/>
</dbReference>
<reference evidence="2" key="1">
    <citation type="journal article" date="2020" name="Stud. Mycol.">
        <title>101 Dothideomycetes genomes: a test case for predicting lifestyles and emergence of pathogens.</title>
        <authorList>
            <person name="Haridas S."/>
            <person name="Albert R."/>
            <person name="Binder M."/>
            <person name="Bloem J."/>
            <person name="Labutti K."/>
            <person name="Salamov A."/>
            <person name="Andreopoulos B."/>
            <person name="Baker S."/>
            <person name="Barry K."/>
            <person name="Bills G."/>
            <person name="Bluhm B."/>
            <person name="Cannon C."/>
            <person name="Castanera R."/>
            <person name="Culley D."/>
            <person name="Daum C."/>
            <person name="Ezra D."/>
            <person name="Gonzalez J."/>
            <person name="Henrissat B."/>
            <person name="Kuo A."/>
            <person name="Liang C."/>
            <person name="Lipzen A."/>
            <person name="Lutzoni F."/>
            <person name="Magnuson J."/>
            <person name="Mondo S."/>
            <person name="Nolan M."/>
            <person name="Ohm R."/>
            <person name="Pangilinan J."/>
            <person name="Park H.-J."/>
            <person name="Ramirez L."/>
            <person name="Alfaro M."/>
            <person name="Sun H."/>
            <person name="Tritt A."/>
            <person name="Yoshinaga Y."/>
            <person name="Zwiers L.-H."/>
            <person name="Turgeon B."/>
            <person name="Goodwin S."/>
            <person name="Spatafora J."/>
            <person name="Crous P."/>
            <person name="Grigoriev I."/>
        </authorList>
    </citation>
    <scope>NUCLEOTIDE SEQUENCE</scope>
    <source>
        <strain evidence="2">CBS 121167</strain>
    </source>
</reference>
<feature type="region of interest" description="Disordered" evidence="1">
    <location>
        <begin position="68"/>
        <end position="88"/>
    </location>
</feature>
<keyword evidence="3" id="KW-1185">Reference proteome</keyword>
<evidence type="ECO:0000313" key="3">
    <source>
        <dbReference type="Proteomes" id="UP000799438"/>
    </source>
</evidence>
<dbReference type="GeneID" id="54298784"/>
<sequence length="254" mass="28386">MSGSRYYGGGDSNYGGDSYNRYESPRDYDDFDDDRYPRGSTRPVRECDGLFPPCHDCPRVAAARERARALQLQQQERDVSPVRMSQPPVEQRYYAQQRYLDERGVQHTLQMQYTRSGPGTGTGTGTAEQRGRYAETSRERESVRYPAEPSRTSNLLMPRDASPPYTSARSSSSGGVSARPSSLWEPAPSARTAPPSRFLLEAPQPPDTQRLAQDAGGWAAGERVPQFARRSRDYGSRGAGDMEDLYCGGSRRFF</sequence>
<organism evidence="2 3">
    <name type="scientific">Aplosporella prunicola CBS 121167</name>
    <dbReference type="NCBI Taxonomy" id="1176127"/>
    <lineage>
        <taxon>Eukaryota</taxon>
        <taxon>Fungi</taxon>
        <taxon>Dikarya</taxon>
        <taxon>Ascomycota</taxon>
        <taxon>Pezizomycotina</taxon>
        <taxon>Dothideomycetes</taxon>
        <taxon>Dothideomycetes incertae sedis</taxon>
        <taxon>Botryosphaeriales</taxon>
        <taxon>Aplosporellaceae</taxon>
        <taxon>Aplosporella</taxon>
    </lineage>
</organism>
<dbReference type="Proteomes" id="UP000799438">
    <property type="component" value="Unassembled WGS sequence"/>
</dbReference>
<accession>A0A6A6B2J5</accession>
<feature type="compositionally biased region" description="Gly residues" evidence="1">
    <location>
        <begin position="1"/>
        <end position="13"/>
    </location>
</feature>
<evidence type="ECO:0000256" key="1">
    <source>
        <dbReference type="SAM" id="MobiDB-lite"/>
    </source>
</evidence>
<dbReference type="AlphaFoldDB" id="A0A6A6B2J5"/>
<feature type="compositionally biased region" description="Low complexity" evidence="1">
    <location>
        <begin position="162"/>
        <end position="197"/>
    </location>
</feature>
<name>A0A6A6B2J5_9PEZI</name>
<feature type="region of interest" description="Disordered" evidence="1">
    <location>
        <begin position="1"/>
        <end position="50"/>
    </location>
</feature>